<dbReference type="AlphaFoldDB" id="A0A559KAN1"/>
<evidence type="ECO:0000313" key="9">
    <source>
        <dbReference type="Proteomes" id="UP000317036"/>
    </source>
</evidence>
<dbReference type="PROSITE" id="PS50850">
    <property type="entry name" value="MFS"/>
    <property type="match status" value="1"/>
</dbReference>
<feature type="transmembrane region" description="Helical" evidence="6">
    <location>
        <begin position="42"/>
        <end position="64"/>
    </location>
</feature>
<feature type="transmembrane region" description="Helical" evidence="6">
    <location>
        <begin position="105"/>
        <end position="127"/>
    </location>
</feature>
<feature type="domain" description="Major facilitator superfamily (MFS) profile" evidence="7">
    <location>
        <begin position="9"/>
        <end position="405"/>
    </location>
</feature>
<evidence type="ECO:0000256" key="3">
    <source>
        <dbReference type="ARBA" id="ARBA00022692"/>
    </source>
</evidence>
<feature type="transmembrane region" description="Helical" evidence="6">
    <location>
        <begin position="147"/>
        <end position="167"/>
    </location>
</feature>
<dbReference type="InterPro" id="IPR011701">
    <property type="entry name" value="MFS"/>
</dbReference>
<gene>
    <name evidence="8" type="ORF">FPZ49_14715</name>
</gene>
<dbReference type="Proteomes" id="UP000317036">
    <property type="component" value="Unassembled WGS sequence"/>
</dbReference>
<comment type="subcellular location">
    <subcellularLocation>
        <location evidence="1">Cell membrane</location>
        <topology evidence="1">Multi-pass membrane protein</topology>
    </subcellularLocation>
</comment>
<feature type="transmembrane region" description="Helical" evidence="6">
    <location>
        <begin position="76"/>
        <end position="99"/>
    </location>
</feature>
<feature type="transmembrane region" description="Helical" evidence="6">
    <location>
        <begin position="294"/>
        <end position="312"/>
    </location>
</feature>
<dbReference type="PANTHER" id="PTHR23526:SF1">
    <property type="entry name" value="MAJOR FACILITATOR SUPERFAMILY MFS_1"/>
    <property type="match status" value="1"/>
</dbReference>
<evidence type="ECO:0000313" key="8">
    <source>
        <dbReference type="EMBL" id="TVY09191.1"/>
    </source>
</evidence>
<organism evidence="8 9">
    <name type="scientific">Paenibacillus cremeus</name>
    <dbReference type="NCBI Taxonomy" id="2163881"/>
    <lineage>
        <taxon>Bacteria</taxon>
        <taxon>Bacillati</taxon>
        <taxon>Bacillota</taxon>
        <taxon>Bacilli</taxon>
        <taxon>Bacillales</taxon>
        <taxon>Paenibacillaceae</taxon>
        <taxon>Paenibacillus</taxon>
    </lineage>
</organism>
<keyword evidence="9" id="KW-1185">Reference proteome</keyword>
<dbReference type="Pfam" id="PF07690">
    <property type="entry name" value="MFS_1"/>
    <property type="match status" value="1"/>
</dbReference>
<reference evidence="8 9" key="1">
    <citation type="submission" date="2019-07" db="EMBL/GenBank/DDBJ databases">
        <authorList>
            <person name="Kim J."/>
        </authorList>
    </citation>
    <scope>NUCLEOTIDE SEQUENCE [LARGE SCALE GENOMIC DNA]</scope>
    <source>
        <strain evidence="8 9">JC52</strain>
    </source>
</reference>
<evidence type="ECO:0000256" key="4">
    <source>
        <dbReference type="ARBA" id="ARBA00022989"/>
    </source>
</evidence>
<feature type="transmembrane region" description="Helical" evidence="6">
    <location>
        <begin position="232"/>
        <end position="252"/>
    </location>
</feature>
<feature type="transmembrane region" description="Helical" evidence="6">
    <location>
        <begin position="173"/>
        <end position="194"/>
    </location>
</feature>
<dbReference type="OrthoDB" id="8953672at2"/>
<evidence type="ECO:0000259" key="7">
    <source>
        <dbReference type="PROSITE" id="PS50850"/>
    </source>
</evidence>
<dbReference type="GO" id="GO:0005886">
    <property type="term" value="C:plasma membrane"/>
    <property type="evidence" value="ECO:0007669"/>
    <property type="project" value="UniProtKB-SubCell"/>
</dbReference>
<evidence type="ECO:0000256" key="6">
    <source>
        <dbReference type="SAM" id="Phobius"/>
    </source>
</evidence>
<dbReference type="PANTHER" id="PTHR23526">
    <property type="entry name" value="INTEGRAL MEMBRANE TRANSPORT PROTEIN-RELATED"/>
    <property type="match status" value="1"/>
</dbReference>
<dbReference type="GO" id="GO:0022857">
    <property type="term" value="F:transmembrane transporter activity"/>
    <property type="evidence" value="ECO:0007669"/>
    <property type="project" value="InterPro"/>
</dbReference>
<feature type="transmembrane region" description="Helical" evidence="6">
    <location>
        <begin position="264"/>
        <end position="282"/>
    </location>
</feature>
<feature type="transmembrane region" description="Helical" evidence="6">
    <location>
        <begin position="377"/>
        <end position="397"/>
    </location>
</feature>
<keyword evidence="3 6" id="KW-0812">Transmembrane</keyword>
<feature type="transmembrane region" description="Helical" evidence="6">
    <location>
        <begin position="9"/>
        <end position="36"/>
    </location>
</feature>
<accession>A0A559KAN1</accession>
<keyword evidence="4 6" id="KW-1133">Transmembrane helix</keyword>
<keyword evidence="2" id="KW-0813">Transport</keyword>
<dbReference type="Gene3D" id="1.20.1250.20">
    <property type="entry name" value="MFS general substrate transporter like domains"/>
    <property type="match status" value="2"/>
</dbReference>
<keyword evidence="5 6" id="KW-0472">Membrane</keyword>
<dbReference type="SUPFAM" id="SSF103473">
    <property type="entry name" value="MFS general substrate transporter"/>
    <property type="match status" value="1"/>
</dbReference>
<feature type="transmembrane region" description="Helical" evidence="6">
    <location>
        <begin position="318"/>
        <end position="341"/>
    </location>
</feature>
<evidence type="ECO:0000256" key="5">
    <source>
        <dbReference type="ARBA" id="ARBA00023136"/>
    </source>
</evidence>
<protein>
    <submittedName>
        <fullName evidence="8">MFS transporter</fullName>
    </submittedName>
</protein>
<proteinExistence type="predicted"/>
<dbReference type="RefSeq" id="WP_144847914.1">
    <property type="nucleotide sequence ID" value="NZ_VNJI01000016.1"/>
</dbReference>
<dbReference type="InterPro" id="IPR020846">
    <property type="entry name" value="MFS_dom"/>
</dbReference>
<evidence type="ECO:0000256" key="2">
    <source>
        <dbReference type="ARBA" id="ARBA00022448"/>
    </source>
</evidence>
<evidence type="ECO:0000256" key="1">
    <source>
        <dbReference type="ARBA" id="ARBA00004651"/>
    </source>
</evidence>
<comment type="caution">
    <text evidence="8">The sequence shown here is derived from an EMBL/GenBank/DDBJ whole genome shotgun (WGS) entry which is preliminary data.</text>
</comment>
<feature type="transmembrane region" description="Helical" evidence="6">
    <location>
        <begin position="353"/>
        <end position="371"/>
    </location>
</feature>
<dbReference type="InterPro" id="IPR052528">
    <property type="entry name" value="Sugar_transport-like"/>
</dbReference>
<dbReference type="InterPro" id="IPR036259">
    <property type="entry name" value="MFS_trans_sf"/>
</dbReference>
<dbReference type="EMBL" id="VNJI01000016">
    <property type="protein sequence ID" value="TVY09191.1"/>
    <property type="molecule type" value="Genomic_DNA"/>
</dbReference>
<sequence length="416" mass="45302">MNYHRRNRFLFFTDSVLFMNAMTFMSVNAVITYFLANLKASTFEIGLVNALVSIGSVVSQPLFAKLVMKLTHKGKVFAKILFTQRISFLLVVAAVPLLAEAHPRLMVVTFLIGWAVFNLFVGSYGIFYMSLFAKLVAPSERGRLRGFSSGTGSVLALGSAAVCGLILNRVPYPYNYTVIFAIGVTLLLADVLMFQLMQEQEADEVAKADLNYFQYFKTIPTMFREYPGYKRIVMGFALMVAAQSALAYYTLYAVRTFQAGSSTIALFTAITGLANIAGSVIFGMLSDRIGHRQVLMAASAAGGLGSLLVVLFPGLWSVYAAFALTNMCIIGYNLSSGILILEQISRARLPMAISINSMISLCTSAIVMIGSSWLADLSFQVVFLITGLCGILGVLMIRDRHTAAAARQSSELDSST</sequence>
<name>A0A559KAN1_9BACL</name>